<accession>A0A1H5XHM4</accession>
<proteinExistence type="predicted"/>
<dbReference type="RefSeq" id="WP_103916251.1">
    <property type="nucleotide sequence ID" value="NZ_FNUV01000009.1"/>
</dbReference>
<evidence type="ECO:0000313" key="2">
    <source>
        <dbReference type="EMBL" id="SEG10965.1"/>
    </source>
</evidence>
<dbReference type="Proteomes" id="UP000236735">
    <property type="component" value="Unassembled WGS sequence"/>
</dbReference>
<feature type="chain" id="PRO_5009289451" description="Lipocalin-like domain-containing protein" evidence="1">
    <location>
        <begin position="24"/>
        <end position="142"/>
    </location>
</feature>
<sequence length="142" mass="16305">MKKKTIYVCLTLLVTIFMTSCSSDDDETFGTGLTGKWDLIEVQNGPDGLCKDDYTNQYPSGSVIIEIKESGEIVFNYEDGKVETRDYSFPEDQERYNSSLPVMTIGEVPFSYAIEGNRLKLHYYGFYFTDHIPATFVFKRIR</sequence>
<gene>
    <name evidence="2" type="ORF">SAMN05216354_2807</name>
</gene>
<evidence type="ECO:0008006" key="4">
    <source>
        <dbReference type="Google" id="ProtNLM"/>
    </source>
</evidence>
<feature type="signal peptide" evidence="1">
    <location>
        <begin position="1"/>
        <end position="23"/>
    </location>
</feature>
<dbReference type="AlphaFoldDB" id="A0A1H5XHM4"/>
<reference evidence="2 3" key="1">
    <citation type="submission" date="2016-10" db="EMBL/GenBank/DDBJ databases">
        <authorList>
            <person name="de Groot N.N."/>
        </authorList>
    </citation>
    <scope>NUCLEOTIDE SEQUENCE [LARGE SCALE GENOMIC DNA]</scope>
    <source>
        <strain evidence="2 3">AR32</strain>
    </source>
</reference>
<dbReference type="PROSITE" id="PS51257">
    <property type="entry name" value="PROKAR_LIPOPROTEIN"/>
    <property type="match status" value="1"/>
</dbReference>
<evidence type="ECO:0000256" key="1">
    <source>
        <dbReference type="SAM" id="SignalP"/>
    </source>
</evidence>
<protein>
    <recommendedName>
        <fullName evidence="4">Lipocalin-like domain-containing protein</fullName>
    </recommendedName>
</protein>
<name>A0A1H5XHM4_XYLRU</name>
<evidence type="ECO:0000313" key="3">
    <source>
        <dbReference type="Proteomes" id="UP000236735"/>
    </source>
</evidence>
<keyword evidence="1" id="KW-0732">Signal</keyword>
<organism evidence="2 3">
    <name type="scientific">Xylanibacter ruminicola</name>
    <name type="common">Prevotella ruminicola</name>
    <dbReference type="NCBI Taxonomy" id="839"/>
    <lineage>
        <taxon>Bacteria</taxon>
        <taxon>Pseudomonadati</taxon>
        <taxon>Bacteroidota</taxon>
        <taxon>Bacteroidia</taxon>
        <taxon>Bacteroidales</taxon>
        <taxon>Prevotellaceae</taxon>
        <taxon>Xylanibacter</taxon>
    </lineage>
</organism>
<dbReference type="EMBL" id="FNUV01000009">
    <property type="protein sequence ID" value="SEG10965.1"/>
    <property type="molecule type" value="Genomic_DNA"/>
</dbReference>